<keyword evidence="1" id="KW-0812">Transmembrane</keyword>
<sequence>MERTNMAERYCALVLGITFLILGIAGFIPALVNLPGTNASYVPADIAPGAYSAGFGYLFGIFPTNFLHNLVHCAVGIFGIASYTSASSARVFNRFFAVSYILIALLGVIPATNTVFGLMPIFGGNVLLNGLTAVAALYYGIILPAKVNDVGVARNI</sequence>
<feature type="transmembrane region" description="Helical" evidence="1">
    <location>
        <begin position="91"/>
        <end position="109"/>
    </location>
</feature>
<protein>
    <submittedName>
        <fullName evidence="2">DUF4383 domain-containing protein</fullName>
    </submittedName>
</protein>
<keyword evidence="1" id="KW-1133">Transmembrane helix</keyword>
<dbReference type="RefSeq" id="WP_039716099.1">
    <property type="nucleotide sequence ID" value="NZ_JTJC03000005.1"/>
</dbReference>
<dbReference type="AlphaFoldDB" id="A0A9X5E7Y9"/>
<dbReference type="Pfam" id="PF14325">
    <property type="entry name" value="DUF4383"/>
    <property type="match status" value="1"/>
</dbReference>
<evidence type="ECO:0000256" key="1">
    <source>
        <dbReference type="SAM" id="Phobius"/>
    </source>
</evidence>
<keyword evidence="3" id="KW-1185">Reference proteome</keyword>
<feature type="transmembrane region" description="Helical" evidence="1">
    <location>
        <begin position="12"/>
        <end position="32"/>
    </location>
</feature>
<evidence type="ECO:0000313" key="2">
    <source>
        <dbReference type="EMBL" id="NHC36438.1"/>
    </source>
</evidence>
<organism evidence="2 3">
    <name type="scientific">Scytonema millei VB511283</name>
    <dbReference type="NCBI Taxonomy" id="1245923"/>
    <lineage>
        <taxon>Bacteria</taxon>
        <taxon>Bacillati</taxon>
        <taxon>Cyanobacteriota</taxon>
        <taxon>Cyanophyceae</taxon>
        <taxon>Nostocales</taxon>
        <taxon>Scytonemataceae</taxon>
        <taxon>Scytonema</taxon>
    </lineage>
</organism>
<evidence type="ECO:0000313" key="3">
    <source>
        <dbReference type="Proteomes" id="UP000031532"/>
    </source>
</evidence>
<dbReference type="Proteomes" id="UP000031532">
    <property type="component" value="Unassembled WGS sequence"/>
</dbReference>
<feature type="transmembrane region" description="Helical" evidence="1">
    <location>
        <begin position="115"/>
        <end position="139"/>
    </location>
</feature>
<dbReference type="EMBL" id="JTJC03000005">
    <property type="protein sequence ID" value="NHC36438.1"/>
    <property type="molecule type" value="Genomic_DNA"/>
</dbReference>
<keyword evidence="1" id="KW-0472">Membrane</keyword>
<gene>
    <name evidence="2" type="ORF">QH73_0017620</name>
</gene>
<dbReference type="OrthoDB" id="572373at2"/>
<comment type="caution">
    <text evidence="2">The sequence shown here is derived from an EMBL/GenBank/DDBJ whole genome shotgun (WGS) entry which is preliminary data.</text>
</comment>
<name>A0A9X5E7Y9_9CYAN</name>
<reference evidence="2 3" key="1">
    <citation type="journal article" date="2015" name="Genome Announc.">
        <title>Draft Genome Sequence of the Terrestrial Cyanobacterium Scytonema millei VB511283, Isolated from Eastern India.</title>
        <authorList>
            <person name="Sen D."/>
            <person name="Chandrababunaidu M.M."/>
            <person name="Singh D."/>
            <person name="Sanghi N."/>
            <person name="Ghorai A."/>
            <person name="Mishra G.P."/>
            <person name="Madduluri M."/>
            <person name="Adhikary S.P."/>
            <person name="Tripathy S."/>
        </authorList>
    </citation>
    <scope>NUCLEOTIDE SEQUENCE [LARGE SCALE GENOMIC DNA]</scope>
    <source>
        <strain evidence="2 3">VB511283</strain>
    </source>
</reference>
<accession>A0A9X5E7Y9</accession>
<proteinExistence type="predicted"/>